<accession>A0ABV5GKA1</accession>
<reference evidence="1 2" key="1">
    <citation type="submission" date="2024-09" db="EMBL/GenBank/DDBJ databases">
        <authorList>
            <person name="Sun Q."/>
            <person name="Mori K."/>
        </authorList>
    </citation>
    <scope>NUCLEOTIDE SEQUENCE [LARGE SCALE GENOMIC DNA]</scope>
    <source>
        <strain evidence="1 2">CECT 7955</strain>
    </source>
</reference>
<gene>
    <name evidence="1" type="ORF">ACFFVF_04625</name>
</gene>
<dbReference type="PROSITE" id="PS51257">
    <property type="entry name" value="PROKAR_LIPOPROTEIN"/>
    <property type="match status" value="1"/>
</dbReference>
<comment type="caution">
    <text evidence="1">The sequence shown here is derived from an EMBL/GenBank/DDBJ whole genome shotgun (WGS) entry which is preliminary data.</text>
</comment>
<protein>
    <recommendedName>
        <fullName evidence="3">Lipoprotein</fullName>
    </recommendedName>
</protein>
<sequence length="216" mass="24657">MKKIFLYSFLAISVLSCKKEKTTVNSQILLETKKDTLKETEITIAKVSEDLKNNHFSKELSNYTDEVINKIAENMIFKADLFDEGEKNHLKEITSFENNIISFYWETCGTGGCVHYQKMQIKNNNIIDLGNGFDKLTESETLRLENIIKLKNKNFSHISGRSETDIKLKENGNYLMIFSGLEEAEGEATGGSLEITYETNDLKTFITNSVKVLKRV</sequence>
<evidence type="ECO:0000313" key="2">
    <source>
        <dbReference type="Proteomes" id="UP001589607"/>
    </source>
</evidence>
<dbReference type="RefSeq" id="WP_236456492.1">
    <property type="nucleotide sequence ID" value="NZ_CBCSGE010000011.1"/>
</dbReference>
<evidence type="ECO:0000313" key="1">
    <source>
        <dbReference type="EMBL" id="MFB9095789.1"/>
    </source>
</evidence>
<evidence type="ECO:0008006" key="3">
    <source>
        <dbReference type="Google" id="ProtNLM"/>
    </source>
</evidence>
<keyword evidence="2" id="KW-1185">Reference proteome</keyword>
<dbReference type="EMBL" id="JBHMEY010000010">
    <property type="protein sequence ID" value="MFB9095789.1"/>
    <property type="molecule type" value="Genomic_DNA"/>
</dbReference>
<name>A0ABV5GKA1_9FLAO</name>
<proteinExistence type="predicted"/>
<dbReference type="Proteomes" id="UP001589607">
    <property type="component" value="Unassembled WGS sequence"/>
</dbReference>
<organism evidence="1 2">
    <name type="scientific">Flavobacterium jumunjinense</name>
    <dbReference type="NCBI Taxonomy" id="998845"/>
    <lineage>
        <taxon>Bacteria</taxon>
        <taxon>Pseudomonadati</taxon>
        <taxon>Bacteroidota</taxon>
        <taxon>Flavobacteriia</taxon>
        <taxon>Flavobacteriales</taxon>
        <taxon>Flavobacteriaceae</taxon>
        <taxon>Flavobacterium</taxon>
    </lineage>
</organism>